<dbReference type="SUPFAM" id="SSF52540">
    <property type="entry name" value="P-loop containing nucleoside triphosphate hydrolases"/>
    <property type="match status" value="1"/>
</dbReference>
<comment type="cofactor">
    <cofactor evidence="7">
        <name>Mg(2+)</name>
        <dbReference type="ChEBI" id="CHEBI:18420"/>
    </cofactor>
    <text evidence="7">Binds 1 Mg(2+) ion per subunit.</text>
</comment>
<proteinExistence type="inferred from homology"/>
<dbReference type="CDD" id="cd00464">
    <property type="entry name" value="SK"/>
    <property type="match status" value="1"/>
</dbReference>
<evidence type="ECO:0000256" key="6">
    <source>
        <dbReference type="ARBA" id="ARBA00023141"/>
    </source>
</evidence>
<dbReference type="Proteomes" id="UP000767291">
    <property type="component" value="Unassembled WGS sequence"/>
</dbReference>
<sequence>MIKSKEVFDYNIMLIGFMGAGKTTVSKHLSKILGMNCIEIDEYIKNEQGMSISGIFDKYGEDHFRDLESKAIEDLKKKSGNIVSCGGGVALRSCNIDAMRSQGKIILLTANSQTTLDRVKESDERPILNENMNVDFIESLMVARKEKYLASADIIVDTNKKSVEEVCEEIVEKLIDLEK</sequence>
<comment type="subcellular location">
    <subcellularLocation>
        <location evidence="7">Cytoplasm</location>
    </subcellularLocation>
</comment>
<feature type="binding site" evidence="7">
    <location>
        <position position="125"/>
    </location>
    <ligand>
        <name>ATP</name>
        <dbReference type="ChEBI" id="CHEBI:30616"/>
    </ligand>
</feature>
<feature type="binding site" evidence="7">
    <location>
        <position position="41"/>
    </location>
    <ligand>
        <name>substrate</name>
    </ligand>
</feature>
<reference evidence="8 9" key="1">
    <citation type="submission" date="2021-03" db="EMBL/GenBank/DDBJ databases">
        <title>Genomic Encyclopedia of Type Strains, Phase IV (KMG-IV): sequencing the most valuable type-strain genomes for metagenomic binning, comparative biology and taxonomic classification.</title>
        <authorList>
            <person name="Goeker M."/>
        </authorList>
    </citation>
    <scope>NUCLEOTIDE SEQUENCE [LARGE SCALE GENOMIC DNA]</scope>
    <source>
        <strain evidence="8 9">DSM 1289</strain>
    </source>
</reference>
<keyword evidence="3 7" id="KW-0547">Nucleotide-binding</keyword>
<keyword evidence="2 7" id="KW-0808">Transferase</keyword>
<comment type="subunit">
    <text evidence="7">Monomer.</text>
</comment>
<evidence type="ECO:0000256" key="4">
    <source>
        <dbReference type="ARBA" id="ARBA00022777"/>
    </source>
</evidence>
<comment type="caution">
    <text evidence="7">Lacks conserved residue(s) required for the propagation of feature annotation.</text>
</comment>
<comment type="pathway">
    <text evidence="7">Metabolic intermediate biosynthesis; chorismate biosynthesis; chorismate from D-erythrose 4-phosphate and phosphoenolpyruvate: step 5/7.</text>
</comment>
<dbReference type="PANTHER" id="PTHR21087:SF16">
    <property type="entry name" value="SHIKIMATE KINASE 1, CHLOROPLASTIC"/>
    <property type="match status" value="1"/>
</dbReference>
<feature type="binding site" evidence="7">
    <location>
        <position position="144"/>
    </location>
    <ligand>
        <name>substrate</name>
    </ligand>
</feature>
<evidence type="ECO:0000256" key="2">
    <source>
        <dbReference type="ARBA" id="ARBA00022679"/>
    </source>
</evidence>
<name>A0ABS4E9G5_9FIRM</name>
<feature type="binding site" evidence="7">
    <location>
        <begin position="19"/>
        <end position="24"/>
    </location>
    <ligand>
        <name>ATP</name>
        <dbReference type="ChEBI" id="CHEBI:30616"/>
    </ligand>
</feature>
<keyword evidence="4 7" id="KW-0418">Kinase</keyword>
<gene>
    <name evidence="7" type="primary">aroK</name>
    <name evidence="8" type="ORF">J2Z43_000975</name>
</gene>
<comment type="caution">
    <text evidence="8">The sequence shown here is derived from an EMBL/GenBank/DDBJ whole genome shotgun (WGS) entry which is preliminary data.</text>
</comment>
<feature type="binding site" evidence="7">
    <location>
        <position position="23"/>
    </location>
    <ligand>
        <name>Mg(2+)</name>
        <dbReference type="ChEBI" id="CHEBI:18420"/>
    </ligand>
</feature>
<evidence type="ECO:0000256" key="1">
    <source>
        <dbReference type="ARBA" id="ARBA00022605"/>
    </source>
</evidence>
<keyword evidence="5 7" id="KW-0067">ATP-binding</keyword>
<dbReference type="GO" id="GO:0004765">
    <property type="term" value="F:shikimate kinase activity"/>
    <property type="evidence" value="ECO:0007669"/>
    <property type="project" value="UniProtKB-EC"/>
</dbReference>
<protein>
    <recommendedName>
        <fullName evidence="7">Shikimate kinase</fullName>
        <shortName evidence="7">SK</shortName>
        <ecNumber evidence="7">2.7.1.71</ecNumber>
    </recommendedName>
</protein>
<dbReference type="InterPro" id="IPR000623">
    <property type="entry name" value="Shikimate_kinase/TSH1"/>
</dbReference>
<keyword evidence="1 7" id="KW-0028">Amino-acid biosynthesis</keyword>
<evidence type="ECO:0000256" key="3">
    <source>
        <dbReference type="ARBA" id="ARBA00022741"/>
    </source>
</evidence>
<organism evidence="8 9">
    <name type="scientific">Metaclostridioides mangenotii</name>
    <dbReference type="NCBI Taxonomy" id="1540"/>
    <lineage>
        <taxon>Bacteria</taxon>
        <taxon>Bacillati</taxon>
        <taxon>Bacillota</taxon>
        <taxon>Clostridia</taxon>
        <taxon>Peptostreptococcales</taxon>
        <taxon>Peptostreptococcaceae</taxon>
        <taxon>Metaclostridioides</taxon>
    </lineage>
</organism>
<comment type="function">
    <text evidence="7">Catalyzes the specific phosphorylation of the 3-hydroxyl group of shikimic acid using ATP as a cosubstrate.</text>
</comment>
<keyword evidence="6 7" id="KW-0057">Aromatic amino acid biosynthesis</keyword>
<dbReference type="InterPro" id="IPR031322">
    <property type="entry name" value="Shikimate/glucono_kinase"/>
</dbReference>
<accession>A0ABS4E9G5</accession>
<feature type="binding site" evidence="7">
    <location>
        <position position="87"/>
    </location>
    <ligand>
        <name>substrate</name>
    </ligand>
</feature>
<dbReference type="PRINTS" id="PR01100">
    <property type="entry name" value="SHIKIMTKNASE"/>
</dbReference>
<dbReference type="Pfam" id="PF01202">
    <property type="entry name" value="SKI"/>
    <property type="match status" value="1"/>
</dbReference>
<feature type="binding site" evidence="7">
    <location>
        <position position="65"/>
    </location>
    <ligand>
        <name>substrate</name>
    </ligand>
</feature>
<dbReference type="PANTHER" id="PTHR21087">
    <property type="entry name" value="SHIKIMATE KINASE"/>
    <property type="match status" value="1"/>
</dbReference>
<dbReference type="EC" id="2.7.1.71" evidence="7"/>
<keyword evidence="7" id="KW-0963">Cytoplasm</keyword>
<comment type="similarity">
    <text evidence="7">Belongs to the shikimate kinase family.</text>
</comment>
<keyword evidence="7" id="KW-0460">Magnesium</keyword>
<keyword evidence="7" id="KW-0479">Metal-binding</keyword>
<evidence type="ECO:0000313" key="8">
    <source>
        <dbReference type="EMBL" id="MBP1854585.1"/>
    </source>
</evidence>
<evidence type="ECO:0000256" key="7">
    <source>
        <dbReference type="HAMAP-Rule" id="MF_00109"/>
    </source>
</evidence>
<dbReference type="EMBL" id="JAGGJX010000001">
    <property type="protein sequence ID" value="MBP1854585.1"/>
    <property type="molecule type" value="Genomic_DNA"/>
</dbReference>
<comment type="catalytic activity">
    <reaction evidence="7">
        <text>shikimate + ATP = 3-phosphoshikimate + ADP + H(+)</text>
        <dbReference type="Rhea" id="RHEA:13121"/>
        <dbReference type="ChEBI" id="CHEBI:15378"/>
        <dbReference type="ChEBI" id="CHEBI:30616"/>
        <dbReference type="ChEBI" id="CHEBI:36208"/>
        <dbReference type="ChEBI" id="CHEBI:145989"/>
        <dbReference type="ChEBI" id="CHEBI:456216"/>
        <dbReference type="EC" id="2.7.1.71"/>
    </reaction>
</comment>
<evidence type="ECO:0000256" key="5">
    <source>
        <dbReference type="ARBA" id="ARBA00022840"/>
    </source>
</evidence>
<dbReference type="HAMAP" id="MF_00109">
    <property type="entry name" value="Shikimate_kinase"/>
    <property type="match status" value="1"/>
</dbReference>
<dbReference type="InterPro" id="IPR027417">
    <property type="entry name" value="P-loop_NTPase"/>
</dbReference>
<keyword evidence="9" id="KW-1185">Reference proteome</keyword>
<dbReference type="Gene3D" id="3.40.50.300">
    <property type="entry name" value="P-loop containing nucleotide triphosphate hydrolases"/>
    <property type="match status" value="1"/>
</dbReference>
<evidence type="ECO:0000313" key="9">
    <source>
        <dbReference type="Proteomes" id="UP000767291"/>
    </source>
</evidence>